<gene>
    <name evidence="2" type="ORF">CQ13_17515</name>
</gene>
<dbReference type="RefSeq" id="WP_057842251.1">
    <property type="nucleotide sequence ID" value="NZ_LLYA01000035.1"/>
</dbReference>
<dbReference type="InterPro" id="IPR022061">
    <property type="entry name" value="DUF3617"/>
</dbReference>
<sequence length="180" mass="18890">MRRLLLVSCSAVGVLALLPAGGAIAVELPVRKAGLWEMKVVSTGGPSSEMTMHQCTDETTDKDMSTAMSPVAKEICAKQEIQKTATGYVTDSVCGIAGVTVKSKAEITGDFNSAYTVKSTSHSEGGRAGAHDSTSTIEAKWVGACKADQKPGDIMMPGGMKMNIKDMQKLKALIPKQPAK</sequence>
<evidence type="ECO:0000313" key="2">
    <source>
        <dbReference type="EMBL" id="KRR29308.1"/>
    </source>
</evidence>
<reference evidence="2 3" key="1">
    <citation type="submission" date="2014-03" db="EMBL/GenBank/DDBJ databases">
        <title>Bradyrhizobium valentinum sp. nov., isolated from effective nodules of Lupinus mariae-josephae, a lupine endemic of basic-lime soils in Eastern Spain.</title>
        <authorList>
            <person name="Duran D."/>
            <person name="Rey L."/>
            <person name="Navarro A."/>
            <person name="Busquets A."/>
            <person name="Imperial J."/>
            <person name="Ruiz-Argueso T."/>
        </authorList>
    </citation>
    <scope>NUCLEOTIDE SEQUENCE [LARGE SCALE GENOMIC DNA]</scope>
    <source>
        <strain evidence="2 3">Ro19</strain>
    </source>
</reference>
<evidence type="ECO:0008006" key="4">
    <source>
        <dbReference type="Google" id="ProtNLM"/>
    </source>
</evidence>
<keyword evidence="1" id="KW-0732">Signal</keyword>
<feature type="chain" id="PRO_5006445134" description="DUF3617 family protein" evidence="1">
    <location>
        <begin position="26"/>
        <end position="180"/>
    </location>
</feature>
<dbReference type="Proteomes" id="UP000052023">
    <property type="component" value="Unassembled WGS sequence"/>
</dbReference>
<organism evidence="2 3">
    <name type="scientific">Bradyrhizobium retamae</name>
    <dbReference type="NCBI Taxonomy" id="1300035"/>
    <lineage>
        <taxon>Bacteria</taxon>
        <taxon>Pseudomonadati</taxon>
        <taxon>Pseudomonadota</taxon>
        <taxon>Alphaproteobacteria</taxon>
        <taxon>Hyphomicrobiales</taxon>
        <taxon>Nitrobacteraceae</taxon>
        <taxon>Bradyrhizobium</taxon>
    </lineage>
</organism>
<keyword evidence="3" id="KW-1185">Reference proteome</keyword>
<dbReference type="EMBL" id="LLYA01000035">
    <property type="protein sequence ID" value="KRR29308.1"/>
    <property type="molecule type" value="Genomic_DNA"/>
</dbReference>
<dbReference type="OrthoDB" id="8113882at2"/>
<proteinExistence type="predicted"/>
<dbReference type="AlphaFoldDB" id="A0A0R3NBB8"/>
<protein>
    <recommendedName>
        <fullName evidence="4">DUF3617 family protein</fullName>
    </recommendedName>
</protein>
<comment type="caution">
    <text evidence="2">The sequence shown here is derived from an EMBL/GenBank/DDBJ whole genome shotgun (WGS) entry which is preliminary data.</text>
</comment>
<name>A0A0R3NBB8_9BRAD</name>
<feature type="signal peptide" evidence="1">
    <location>
        <begin position="1"/>
        <end position="25"/>
    </location>
</feature>
<evidence type="ECO:0000313" key="3">
    <source>
        <dbReference type="Proteomes" id="UP000052023"/>
    </source>
</evidence>
<dbReference type="Pfam" id="PF12276">
    <property type="entry name" value="DUF3617"/>
    <property type="match status" value="1"/>
</dbReference>
<evidence type="ECO:0000256" key="1">
    <source>
        <dbReference type="SAM" id="SignalP"/>
    </source>
</evidence>
<accession>A0A0R3NBB8</accession>